<feature type="compositionally biased region" description="Gly residues" evidence="1">
    <location>
        <begin position="269"/>
        <end position="279"/>
    </location>
</feature>
<keyword evidence="2" id="KW-0732">Signal</keyword>
<reference evidence="3 4" key="1">
    <citation type="journal article" date="2012" name="Genome Biol.">
        <title>The genome of the polar eukaryotic microalga coccomyxa subellipsoidea reveals traits of cold adaptation.</title>
        <authorList>
            <person name="Blanc G."/>
            <person name="Agarkova I."/>
            <person name="Grimwood J."/>
            <person name="Kuo A."/>
            <person name="Brueggeman A."/>
            <person name="Dunigan D."/>
            <person name="Gurnon J."/>
            <person name="Ladunga I."/>
            <person name="Lindquist E."/>
            <person name="Lucas S."/>
            <person name="Pangilinan J."/>
            <person name="Proschold T."/>
            <person name="Salamov A."/>
            <person name="Schmutz J."/>
            <person name="Weeks D."/>
            <person name="Yamada T."/>
            <person name="Claverie J.M."/>
            <person name="Grigoriev I."/>
            <person name="Van Etten J."/>
            <person name="Lomsadze A."/>
            <person name="Borodovsky M."/>
        </authorList>
    </citation>
    <scope>NUCLEOTIDE SEQUENCE [LARGE SCALE GENOMIC DNA]</scope>
    <source>
        <strain evidence="3 4">C-169</strain>
    </source>
</reference>
<dbReference type="KEGG" id="csl:COCSUDRAFT_54832"/>
<sequence>MSLDRSSRMRILSIAAGLLLVLQPAMCSLKDPVAYAQDLRDNREAAIAADSLLGRITPLYTGYASLNSAVPVKVLVNCHYGPVPVNGTASSSASAKQYIDDISYIVGDGYQPVVEKQEKGTYNQSWSLGITWGGMCLIVDGMPSCNYTFNAISRASGLTQITRVPKGGSVEFVSCGVYMDNAIVTSKTCFQDDSTTVVPITVPFAEQSVSKISFISTYRDSSPDGPPGEYSLTYACQFDWNSALIFNPLGNFAGLDPRITAVVPNHQNGGFGPKGNGGNEGRRLLRQTGGSPTE</sequence>
<evidence type="ECO:0000313" key="3">
    <source>
        <dbReference type="EMBL" id="EIE18990.1"/>
    </source>
</evidence>
<feature type="region of interest" description="Disordered" evidence="1">
    <location>
        <begin position="264"/>
        <end position="294"/>
    </location>
</feature>
<feature type="signal peptide" evidence="2">
    <location>
        <begin position="1"/>
        <end position="27"/>
    </location>
</feature>
<dbReference type="AlphaFoldDB" id="I0YKS1"/>
<proteinExistence type="predicted"/>
<keyword evidence="4" id="KW-1185">Reference proteome</keyword>
<protein>
    <submittedName>
        <fullName evidence="3">Uncharacterized protein</fullName>
    </submittedName>
</protein>
<organism evidence="3 4">
    <name type="scientific">Coccomyxa subellipsoidea (strain C-169)</name>
    <name type="common">Green microalga</name>
    <dbReference type="NCBI Taxonomy" id="574566"/>
    <lineage>
        <taxon>Eukaryota</taxon>
        <taxon>Viridiplantae</taxon>
        <taxon>Chlorophyta</taxon>
        <taxon>core chlorophytes</taxon>
        <taxon>Trebouxiophyceae</taxon>
        <taxon>Trebouxiophyceae incertae sedis</taxon>
        <taxon>Coccomyxaceae</taxon>
        <taxon>Coccomyxa</taxon>
        <taxon>Coccomyxa subellipsoidea</taxon>
    </lineage>
</organism>
<gene>
    <name evidence="3" type="ORF">COCSUDRAFT_54832</name>
</gene>
<comment type="caution">
    <text evidence="3">The sequence shown here is derived from an EMBL/GenBank/DDBJ whole genome shotgun (WGS) entry which is preliminary data.</text>
</comment>
<dbReference type="eggNOG" id="KOG2991">
    <property type="taxonomic scope" value="Eukaryota"/>
</dbReference>
<dbReference type="Proteomes" id="UP000007264">
    <property type="component" value="Unassembled WGS sequence"/>
</dbReference>
<accession>I0YKS1</accession>
<dbReference type="GeneID" id="17036940"/>
<evidence type="ECO:0000256" key="2">
    <source>
        <dbReference type="SAM" id="SignalP"/>
    </source>
</evidence>
<dbReference type="RefSeq" id="XP_005643534.1">
    <property type="nucleotide sequence ID" value="XM_005643477.1"/>
</dbReference>
<dbReference type="OrthoDB" id="10333312at2759"/>
<dbReference type="EMBL" id="AGSI01000021">
    <property type="protein sequence ID" value="EIE18990.1"/>
    <property type="molecule type" value="Genomic_DNA"/>
</dbReference>
<feature type="chain" id="PRO_5003636168" evidence="2">
    <location>
        <begin position="28"/>
        <end position="294"/>
    </location>
</feature>
<evidence type="ECO:0000313" key="4">
    <source>
        <dbReference type="Proteomes" id="UP000007264"/>
    </source>
</evidence>
<name>I0YKS1_COCSC</name>
<evidence type="ECO:0000256" key="1">
    <source>
        <dbReference type="SAM" id="MobiDB-lite"/>
    </source>
</evidence>